<accession>A0A151XXF1</accession>
<evidence type="ECO:0000256" key="2">
    <source>
        <dbReference type="ARBA" id="ARBA00022692"/>
    </source>
</evidence>
<feature type="region of interest" description="Disordered" evidence="5">
    <location>
        <begin position="1"/>
        <end position="21"/>
    </location>
</feature>
<feature type="transmembrane region" description="Helical" evidence="6">
    <location>
        <begin position="21"/>
        <end position="41"/>
    </location>
</feature>
<dbReference type="EMBL" id="LUAW01000067">
    <property type="protein sequence ID" value="KYQ70503.1"/>
    <property type="molecule type" value="Genomic_DNA"/>
</dbReference>
<name>A0A151XXF1_9GAMM</name>
<dbReference type="Proteomes" id="UP000076276">
    <property type="component" value="Unassembled WGS sequence"/>
</dbReference>
<keyword evidence="3 6" id="KW-1133">Transmembrane helix</keyword>
<dbReference type="AlphaFoldDB" id="A0A151XXF1"/>
<evidence type="ECO:0000256" key="3">
    <source>
        <dbReference type="ARBA" id="ARBA00022989"/>
    </source>
</evidence>
<evidence type="ECO:0000256" key="6">
    <source>
        <dbReference type="SAM" id="Phobius"/>
    </source>
</evidence>
<evidence type="ECO:0000313" key="8">
    <source>
        <dbReference type="Proteomes" id="UP000076276"/>
    </source>
</evidence>
<gene>
    <name evidence="7" type="ORF">AZH43_04135</name>
</gene>
<keyword evidence="8" id="KW-1185">Reference proteome</keyword>
<sequence length="301" mass="32896">MRWKGRRVSSNVEDRRGGGGAKAGGISILGLVVAFVAWKFFGVDPQQAYQATKQVTQQASPAEVKGLDNPTPEQQEAMDFVGTVLADTEDTWSEIFKTQLNAQYKPPKLVMFNGAVNSGCGTAQSAMGPFYCPTDQKVYIDTAFFKAMRTQMGIGGEQNQTELQRQDQAGDFAQAYVVAHEVGHHVQNLLGISSQVQQAQAQSTKVQANQLSVRLELQADCFAGIWANKNQERTQFLEQGDVEEAIDAAHKIGDDYLQKSATGQVVPDSFTHGSSAQRMQWFETGLKSGKIDSCDTFNNPS</sequence>
<dbReference type="Pfam" id="PF04228">
    <property type="entry name" value="Zn_peptidase"/>
    <property type="match status" value="1"/>
</dbReference>
<dbReference type="GO" id="GO:0016020">
    <property type="term" value="C:membrane"/>
    <property type="evidence" value="ECO:0007669"/>
    <property type="project" value="UniProtKB-SubCell"/>
</dbReference>
<evidence type="ECO:0000256" key="5">
    <source>
        <dbReference type="SAM" id="MobiDB-lite"/>
    </source>
</evidence>
<comment type="caution">
    <text evidence="7">The sequence shown here is derived from an EMBL/GenBank/DDBJ whole genome shotgun (WGS) entry which is preliminary data.</text>
</comment>
<keyword evidence="4 6" id="KW-0472">Membrane</keyword>
<dbReference type="PANTHER" id="PTHR30168">
    <property type="entry name" value="PUTATIVE MEMBRANE PROTEIN YPFJ"/>
    <property type="match status" value="1"/>
</dbReference>
<keyword evidence="2 6" id="KW-0812">Transmembrane</keyword>
<evidence type="ECO:0000256" key="1">
    <source>
        <dbReference type="ARBA" id="ARBA00004167"/>
    </source>
</evidence>
<dbReference type="InterPro" id="IPR007343">
    <property type="entry name" value="Uncharacterised_pept_Zn_put"/>
</dbReference>
<proteinExistence type="predicted"/>
<organism evidence="7 8">
    <name type="scientific">Acinetobacter pragensis</name>
    <dbReference type="NCBI Taxonomy" id="1806892"/>
    <lineage>
        <taxon>Bacteria</taxon>
        <taxon>Pseudomonadati</taxon>
        <taxon>Pseudomonadota</taxon>
        <taxon>Gammaproteobacteria</taxon>
        <taxon>Moraxellales</taxon>
        <taxon>Moraxellaceae</taxon>
        <taxon>Acinetobacter</taxon>
    </lineage>
</organism>
<comment type="subcellular location">
    <subcellularLocation>
        <location evidence="1">Membrane</location>
        <topology evidence="1">Single-pass membrane protein</topology>
    </subcellularLocation>
</comment>
<dbReference type="OrthoDB" id="9774900at2"/>
<protein>
    <submittedName>
        <fullName evidence="7">Metallopeptidase</fullName>
    </submittedName>
</protein>
<evidence type="ECO:0000313" key="7">
    <source>
        <dbReference type="EMBL" id="KYQ70503.1"/>
    </source>
</evidence>
<reference evidence="7 8" key="1">
    <citation type="submission" date="2016-03" db="EMBL/GenBank/DDBJ databases">
        <title>Acinetobacter genomospecies 28 strain ANC 4149.</title>
        <authorList>
            <person name="Radolfova-Krizova L."/>
            <person name="Nemec A."/>
        </authorList>
    </citation>
    <scope>NUCLEOTIDE SEQUENCE [LARGE SCALE GENOMIC DNA]</scope>
    <source>
        <strain evidence="7 8">ANC 4149</strain>
    </source>
</reference>
<evidence type="ECO:0000256" key="4">
    <source>
        <dbReference type="ARBA" id="ARBA00023136"/>
    </source>
</evidence>
<dbReference type="STRING" id="1806892.AZH43_04135"/>
<dbReference type="RefSeq" id="WP_067672369.1">
    <property type="nucleotide sequence ID" value="NZ_CBCSIK010000001.1"/>
</dbReference>
<dbReference type="PANTHER" id="PTHR30168:SF0">
    <property type="entry name" value="INNER MEMBRANE PROTEIN"/>
    <property type="match status" value="1"/>
</dbReference>